<dbReference type="EMBL" id="WPCU01000003">
    <property type="protein sequence ID" value="MVA74741.1"/>
    <property type="molecule type" value="Genomic_DNA"/>
</dbReference>
<keyword evidence="2" id="KW-0812">Transmembrane</keyword>
<keyword evidence="2" id="KW-1133">Transmembrane helix</keyword>
<feature type="compositionally biased region" description="Pro residues" evidence="1">
    <location>
        <begin position="296"/>
        <end position="311"/>
    </location>
</feature>
<evidence type="ECO:0000313" key="4">
    <source>
        <dbReference type="Proteomes" id="UP000435304"/>
    </source>
</evidence>
<feature type="transmembrane region" description="Helical" evidence="2">
    <location>
        <begin position="180"/>
        <end position="203"/>
    </location>
</feature>
<sequence>MTVLLGVPLLMIATGFVCQLLRLSGPAVDQLPALVAAVPAVVTVVRNRRRSRSRPDLPAVSRGQLARPGPWLAGVFGVAVLVVDSLLGAALGTVAGVAISSSGGDPAALGAAMSGSWAVVTMPVLAVLTFLLAARAAHYLPRRAAGWLLLGLAFSGLLRGCVIAVASVTGMMDVFAMSALQWLGGIVIMLVLLVVPVLAGVWVSRRTHDVFSASAFFRRLPPERRQEVLAALGDWVAGRAPQGWPFPAPPPGQPGPVTPSWPSPQQPPWSPPQQPFPQQARPWPPPQQPSPQQAPQWPPPQQPGPWPPPRP</sequence>
<dbReference type="AlphaFoldDB" id="A0A6A9UPY5"/>
<feature type="region of interest" description="Disordered" evidence="1">
    <location>
        <begin position="241"/>
        <end position="311"/>
    </location>
</feature>
<feature type="transmembrane region" description="Helical" evidence="2">
    <location>
        <begin position="111"/>
        <end position="134"/>
    </location>
</feature>
<feature type="transmembrane region" description="Helical" evidence="2">
    <location>
        <begin position="28"/>
        <end position="45"/>
    </location>
</feature>
<gene>
    <name evidence="3" type="ORF">GC722_01635</name>
</gene>
<keyword evidence="2" id="KW-0472">Membrane</keyword>
<dbReference type="RefSeq" id="WP_156607368.1">
    <property type="nucleotide sequence ID" value="NZ_WPCU01000003.1"/>
</dbReference>
<protein>
    <submittedName>
        <fullName evidence="3">Uncharacterized protein</fullName>
    </submittedName>
</protein>
<feature type="transmembrane region" description="Helical" evidence="2">
    <location>
        <begin position="146"/>
        <end position="168"/>
    </location>
</feature>
<feature type="compositionally biased region" description="Pro residues" evidence="1">
    <location>
        <begin position="244"/>
        <end position="275"/>
    </location>
</feature>
<comment type="caution">
    <text evidence="3">The sequence shown here is derived from an EMBL/GenBank/DDBJ whole genome shotgun (WGS) entry which is preliminary data.</text>
</comment>
<feature type="transmembrane region" description="Helical" evidence="2">
    <location>
        <begin position="71"/>
        <end position="99"/>
    </location>
</feature>
<name>A0A6A9UPY5_9ACTN</name>
<evidence type="ECO:0000256" key="2">
    <source>
        <dbReference type="SAM" id="Phobius"/>
    </source>
</evidence>
<accession>A0A6A9UPY5</accession>
<keyword evidence="4" id="KW-1185">Reference proteome</keyword>
<evidence type="ECO:0000313" key="3">
    <source>
        <dbReference type="EMBL" id="MVA74741.1"/>
    </source>
</evidence>
<organism evidence="3 4">
    <name type="scientific">Auraticoccus cholistanensis</name>
    <dbReference type="NCBI Taxonomy" id="2656650"/>
    <lineage>
        <taxon>Bacteria</taxon>
        <taxon>Bacillati</taxon>
        <taxon>Actinomycetota</taxon>
        <taxon>Actinomycetes</taxon>
        <taxon>Propionibacteriales</taxon>
        <taxon>Propionibacteriaceae</taxon>
        <taxon>Auraticoccus</taxon>
    </lineage>
</organism>
<dbReference type="Proteomes" id="UP000435304">
    <property type="component" value="Unassembled WGS sequence"/>
</dbReference>
<evidence type="ECO:0000256" key="1">
    <source>
        <dbReference type="SAM" id="MobiDB-lite"/>
    </source>
</evidence>
<reference evidence="3 4" key="1">
    <citation type="submission" date="2019-12" db="EMBL/GenBank/DDBJ databases">
        <title>Auraticoccus cholistani sp. nov., an actinomycete isolated from soil of Cholistan desert.</title>
        <authorList>
            <person name="Cheema M.T."/>
        </authorList>
    </citation>
    <scope>NUCLEOTIDE SEQUENCE [LARGE SCALE GENOMIC DNA]</scope>
    <source>
        <strain evidence="3 4">F435</strain>
    </source>
</reference>
<proteinExistence type="predicted"/>